<protein>
    <submittedName>
        <fullName evidence="1">Uncharacterized protein</fullName>
    </submittedName>
</protein>
<proteinExistence type="predicted"/>
<dbReference type="EnsemblMetazoa" id="PPAI008159-RA">
    <property type="protein sequence ID" value="PPAI008159-PA"/>
    <property type="gene ID" value="PPAI008159"/>
</dbReference>
<name>A0A1B0DJ22_PHLPP</name>
<evidence type="ECO:0000313" key="1">
    <source>
        <dbReference type="EnsemblMetazoa" id="PPAI008159-PA"/>
    </source>
</evidence>
<reference evidence="1" key="1">
    <citation type="submission" date="2022-08" db="UniProtKB">
        <authorList>
            <consortium name="EnsemblMetazoa"/>
        </authorList>
    </citation>
    <scope>IDENTIFICATION</scope>
    <source>
        <strain evidence="1">Israel</strain>
    </source>
</reference>
<dbReference type="EMBL" id="AJVK01063655">
    <property type="status" value="NOT_ANNOTATED_CDS"/>
    <property type="molecule type" value="Genomic_DNA"/>
</dbReference>
<dbReference type="AlphaFoldDB" id="A0A1B0DJ22"/>
<sequence length="101" mass="11517">MCDEVDEDVDAVLHAKCVQWDCEEAYWTLISKGIHSDALYDFREADINDILDADINRVRFRKVWEKWKQSLEEEQSASRGTSASGKLGDGDTPIIQQRASP</sequence>
<dbReference type="Proteomes" id="UP000092462">
    <property type="component" value="Unassembled WGS sequence"/>
</dbReference>
<evidence type="ECO:0000313" key="2">
    <source>
        <dbReference type="Proteomes" id="UP000092462"/>
    </source>
</evidence>
<keyword evidence="2" id="KW-1185">Reference proteome</keyword>
<organism evidence="1 2">
    <name type="scientific">Phlebotomus papatasi</name>
    <name type="common">Sandfly</name>
    <dbReference type="NCBI Taxonomy" id="29031"/>
    <lineage>
        <taxon>Eukaryota</taxon>
        <taxon>Metazoa</taxon>
        <taxon>Ecdysozoa</taxon>
        <taxon>Arthropoda</taxon>
        <taxon>Hexapoda</taxon>
        <taxon>Insecta</taxon>
        <taxon>Pterygota</taxon>
        <taxon>Neoptera</taxon>
        <taxon>Endopterygota</taxon>
        <taxon>Diptera</taxon>
        <taxon>Nematocera</taxon>
        <taxon>Psychodoidea</taxon>
        <taxon>Psychodidae</taxon>
        <taxon>Phlebotomus</taxon>
        <taxon>Phlebotomus</taxon>
    </lineage>
</organism>
<accession>A0A1B0DJ22</accession>
<dbReference type="VEuPathDB" id="VectorBase:PPAI008159"/>